<gene>
    <name evidence="9" type="ORF">SR882_03575</name>
</gene>
<keyword evidence="4" id="KW-0238">DNA-binding</keyword>
<dbReference type="EMBL" id="CP140153">
    <property type="protein sequence ID" value="WQH16996.1"/>
    <property type="molecule type" value="Genomic_DNA"/>
</dbReference>
<protein>
    <submittedName>
        <fullName evidence="9">Sigma-70 family RNA polymerase sigma factor</fullName>
    </submittedName>
</protein>
<keyword evidence="10" id="KW-1185">Reference proteome</keyword>
<dbReference type="NCBIfam" id="TIGR02937">
    <property type="entry name" value="sigma70-ECF"/>
    <property type="match status" value="1"/>
</dbReference>
<keyword evidence="3" id="KW-0731">Sigma factor</keyword>
<dbReference type="InterPro" id="IPR013325">
    <property type="entry name" value="RNA_pol_sigma_r2"/>
</dbReference>
<dbReference type="InterPro" id="IPR007627">
    <property type="entry name" value="RNA_pol_sigma70_r2"/>
</dbReference>
<keyword evidence="2" id="KW-0805">Transcription regulation</keyword>
<evidence type="ECO:0000313" key="10">
    <source>
        <dbReference type="Proteomes" id="UP001327459"/>
    </source>
</evidence>
<dbReference type="InterPro" id="IPR036388">
    <property type="entry name" value="WH-like_DNA-bd_sf"/>
</dbReference>
<evidence type="ECO:0000256" key="4">
    <source>
        <dbReference type="ARBA" id="ARBA00023125"/>
    </source>
</evidence>
<dbReference type="NCBIfam" id="NF009191">
    <property type="entry name" value="PRK12539.1"/>
    <property type="match status" value="1"/>
</dbReference>
<dbReference type="InterPro" id="IPR039425">
    <property type="entry name" value="RNA_pol_sigma-70-like"/>
</dbReference>
<evidence type="ECO:0000259" key="8">
    <source>
        <dbReference type="Pfam" id="PF08281"/>
    </source>
</evidence>
<feature type="domain" description="RNA polymerase sigma-70 region 2" evidence="7">
    <location>
        <begin position="27"/>
        <end position="93"/>
    </location>
</feature>
<dbReference type="SUPFAM" id="SSF88659">
    <property type="entry name" value="Sigma3 and sigma4 domains of RNA polymerase sigma factors"/>
    <property type="match status" value="1"/>
</dbReference>
<dbReference type="Pfam" id="PF04542">
    <property type="entry name" value="Sigma70_r2"/>
    <property type="match status" value="1"/>
</dbReference>
<dbReference type="InterPro" id="IPR013249">
    <property type="entry name" value="RNA_pol_sigma70_r4_t2"/>
</dbReference>
<sequence length="180" mass="20559">MSEAELRRRLLNGLSGDNRAYHAFLQATGDLLRHYFHRRLGSLPDEVEDLVQDSLLAIHDKRQTYDPTLPVTAWLYAIARYKLADLLRRRQRREQRTDSLDMETALEPSAPEHDEMAGRDLDRLLARLPERQRVAIRHMKLEGLSVAETAQRTGMSESAVKVGVHRGLKALSKLIQGQNA</sequence>
<evidence type="ECO:0000259" key="7">
    <source>
        <dbReference type="Pfam" id="PF04542"/>
    </source>
</evidence>
<name>A0ABZ0YXU7_9GAMM</name>
<dbReference type="RefSeq" id="WP_322521980.1">
    <property type="nucleotide sequence ID" value="NZ_CP140153.1"/>
</dbReference>
<dbReference type="PANTHER" id="PTHR43133:SF58">
    <property type="entry name" value="ECF RNA POLYMERASE SIGMA FACTOR SIGD"/>
    <property type="match status" value="1"/>
</dbReference>
<feature type="region of interest" description="Disordered" evidence="6">
    <location>
        <begin position="93"/>
        <end position="115"/>
    </location>
</feature>
<evidence type="ECO:0000256" key="2">
    <source>
        <dbReference type="ARBA" id="ARBA00023015"/>
    </source>
</evidence>
<dbReference type="Pfam" id="PF08281">
    <property type="entry name" value="Sigma70_r4_2"/>
    <property type="match status" value="1"/>
</dbReference>
<evidence type="ECO:0000256" key="5">
    <source>
        <dbReference type="ARBA" id="ARBA00023163"/>
    </source>
</evidence>
<evidence type="ECO:0000256" key="3">
    <source>
        <dbReference type="ARBA" id="ARBA00023082"/>
    </source>
</evidence>
<keyword evidence="5" id="KW-0804">Transcription</keyword>
<evidence type="ECO:0000313" key="9">
    <source>
        <dbReference type="EMBL" id="WQH16996.1"/>
    </source>
</evidence>
<proteinExistence type="inferred from homology"/>
<dbReference type="CDD" id="cd06171">
    <property type="entry name" value="Sigma70_r4"/>
    <property type="match status" value="1"/>
</dbReference>
<dbReference type="SUPFAM" id="SSF88946">
    <property type="entry name" value="Sigma2 domain of RNA polymerase sigma factors"/>
    <property type="match status" value="1"/>
</dbReference>
<reference evidence="9 10" key="1">
    <citation type="submission" date="2023-11" db="EMBL/GenBank/DDBJ databases">
        <title>MicrobeMod: A computational toolkit for identifying prokaryotic methylation and restriction-modification with nanopore sequencing.</title>
        <authorList>
            <person name="Crits-Christoph A."/>
            <person name="Kang S.C."/>
            <person name="Lee H."/>
            <person name="Ostrov N."/>
        </authorList>
    </citation>
    <scope>NUCLEOTIDE SEQUENCE [LARGE SCALE GENOMIC DNA]</scope>
    <source>
        <strain evidence="9 10">ATCC 49870</strain>
    </source>
</reference>
<comment type="similarity">
    <text evidence="1">Belongs to the sigma-70 factor family. ECF subfamily.</text>
</comment>
<dbReference type="PANTHER" id="PTHR43133">
    <property type="entry name" value="RNA POLYMERASE ECF-TYPE SIGMA FACTO"/>
    <property type="match status" value="1"/>
</dbReference>
<dbReference type="Proteomes" id="UP001327459">
    <property type="component" value="Chromosome"/>
</dbReference>
<dbReference type="InterPro" id="IPR013324">
    <property type="entry name" value="RNA_pol_sigma_r3/r4-like"/>
</dbReference>
<accession>A0ABZ0YXU7</accession>
<evidence type="ECO:0000256" key="6">
    <source>
        <dbReference type="SAM" id="MobiDB-lite"/>
    </source>
</evidence>
<evidence type="ECO:0000256" key="1">
    <source>
        <dbReference type="ARBA" id="ARBA00010641"/>
    </source>
</evidence>
<dbReference type="InterPro" id="IPR014284">
    <property type="entry name" value="RNA_pol_sigma-70_dom"/>
</dbReference>
<dbReference type="Gene3D" id="1.10.10.10">
    <property type="entry name" value="Winged helix-like DNA-binding domain superfamily/Winged helix DNA-binding domain"/>
    <property type="match status" value="1"/>
</dbReference>
<dbReference type="Gene3D" id="1.10.1740.10">
    <property type="match status" value="1"/>
</dbReference>
<feature type="domain" description="RNA polymerase sigma factor 70 region 4 type 2" evidence="8">
    <location>
        <begin position="120"/>
        <end position="171"/>
    </location>
</feature>
<organism evidence="9 10">
    <name type="scientific">Guyparkeria halophila</name>
    <dbReference type="NCBI Taxonomy" id="47960"/>
    <lineage>
        <taxon>Bacteria</taxon>
        <taxon>Pseudomonadati</taxon>
        <taxon>Pseudomonadota</taxon>
        <taxon>Gammaproteobacteria</taxon>
        <taxon>Chromatiales</taxon>
        <taxon>Thioalkalibacteraceae</taxon>
        <taxon>Guyparkeria</taxon>
    </lineage>
</organism>